<accession>A0AAN9J637</accession>
<keyword evidence="1" id="KW-1133">Transmembrane helix</keyword>
<reference evidence="2 3" key="1">
    <citation type="submission" date="2024-01" db="EMBL/GenBank/DDBJ databases">
        <title>The genomes of 5 underutilized Papilionoideae crops provide insights into root nodulation and disease resistanc.</title>
        <authorList>
            <person name="Yuan L."/>
        </authorList>
    </citation>
    <scope>NUCLEOTIDE SEQUENCE [LARGE SCALE GENOMIC DNA]</scope>
    <source>
        <strain evidence="2">ZHUSHIDOU_FW_LH</strain>
        <tissue evidence="2">Leaf</tissue>
    </source>
</reference>
<dbReference type="AlphaFoldDB" id="A0AAN9J637"/>
<name>A0AAN9J637_CROPI</name>
<gene>
    <name evidence="2" type="ORF">RIF29_07780</name>
</gene>
<dbReference type="EMBL" id="JAYWIO010000001">
    <property type="protein sequence ID" value="KAK7292093.1"/>
    <property type="molecule type" value="Genomic_DNA"/>
</dbReference>
<protein>
    <submittedName>
        <fullName evidence="2">Uncharacterized protein</fullName>
    </submittedName>
</protein>
<evidence type="ECO:0000256" key="1">
    <source>
        <dbReference type="SAM" id="Phobius"/>
    </source>
</evidence>
<keyword evidence="1" id="KW-0472">Membrane</keyword>
<keyword evidence="3" id="KW-1185">Reference proteome</keyword>
<feature type="transmembrane region" description="Helical" evidence="1">
    <location>
        <begin position="36"/>
        <end position="62"/>
    </location>
</feature>
<evidence type="ECO:0000313" key="2">
    <source>
        <dbReference type="EMBL" id="KAK7292093.1"/>
    </source>
</evidence>
<comment type="caution">
    <text evidence="2">The sequence shown here is derived from an EMBL/GenBank/DDBJ whole genome shotgun (WGS) entry which is preliminary data.</text>
</comment>
<sequence>MQLFAVSAPVTLTLLFSVLTYLLAPTFPAKLQCFVYLNAVSLLLSLAMFYLDVLSLIVSRLISSGISSKFKHYLRSNLTSFAFQRTVLLK</sequence>
<keyword evidence="1" id="KW-0812">Transmembrane</keyword>
<proteinExistence type="predicted"/>
<dbReference type="Proteomes" id="UP001372338">
    <property type="component" value="Unassembled WGS sequence"/>
</dbReference>
<evidence type="ECO:0000313" key="3">
    <source>
        <dbReference type="Proteomes" id="UP001372338"/>
    </source>
</evidence>
<organism evidence="2 3">
    <name type="scientific">Crotalaria pallida</name>
    <name type="common">Smooth rattlebox</name>
    <name type="synonym">Crotalaria striata</name>
    <dbReference type="NCBI Taxonomy" id="3830"/>
    <lineage>
        <taxon>Eukaryota</taxon>
        <taxon>Viridiplantae</taxon>
        <taxon>Streptophyta</taxon>
        <taxon>Embryophyta</taxon>
        <taxon>Tracheophyta</taxon>
        <taxon>Spermatophyta</taxon>
        <taxon>Magnoliopsida</taxon>
        <taxon>eudicotyledons</taxon>
        <taxon>Gunneridae</taxon>
        <taxon>Pentapetalae</taxon>
        <taxon>rosids</taxon>
        <taxon>fabids</taxon>
        <taxon>Fabales</taxon>
        <taxon>Fabaceae</taxon>
        <taxon>Papilionoideae</taxon>
        <taxon>50 kb inversion clade</taxon>
        <taxon>genistoids sensu lato</taxon>
        <taxon>core genistoids</taxon>
        <taxon>Crotalarieae</taxon>
        <taxon>Crotalaria</taxon>
    </lineage>
</organism>